<reference evidence="2 3" key="1">
    <citation type="journal article" date="2014" name="BMC Microbiol.">
        <title>Genomic sequence of temperate phage Smp131 of Stenotrophomonas maltophilia that has similar prophages in xanthomonads.</title>
        <authorList>
            <person name="Lee C.N."/>
            <person name="Tseng T.T."/>
            <person name="Chang H.C."/>
            <person name="Lin J.W."/>
            <person name="Weng S.F."/>
        </authorList>
    </citation>
    <scope>NUCLEOTIDE SEQUENCE [LARGE SCALE GENOMIC DNA]</scope>
</reference>
<evidence type="ECO:0000313" key="2">
    <source>
        <dbReference type="EMBL" id="AFJ75471.1"/>
    </source>
</evidence>
<protein>
    <submittedName>
        <fullName evidence="2">Uncharacterized protein</fullName>
    </submittedName>
</protein>
<dbReference type="GeneID" id="18504845"/>
<proteinExistence type="predicted"/>
<gene>
    <name evidence="2" type="ORF">Smp_01</name>
</gene>
<dbReference type="EMBL" id="JQ809663">
    <property type="protein sequence ID" value="AFJ75471.1"/>
    <property type="molecule type" value="Genomic_DNA"/>
</dbReference>
<sequence length="86" mass="9041">MRAHRVRAQQVTGRPCDVQSVNQQATGSHAPLSPRAASTICHCRAGGVDDLLGIGSQGNQRFAGKGASLRVVAAHLCERAVHCVLE</sequence>
<name>V9IQW2_9CAUD</name>
<dbReference type="RefSeq" id="YP_009008356.1">
    <property type="nucleotide sequence ID" value="NC_023588.1"/>
</dbReference>
<evidence type="ECO:0000313" key="3">
    <source>
        <dbReference type="Proteomes" id="UP000018887"/>
    </source>
</evidence>
<feature type="region of interest" description="Disordered" evidence="1">
    <location>
        <begin position="1"/>
        <end position="34"/>
    </location>
</feature>
<keyword evidence="3" id="KW-1185">Reference proteome</keyword>
<dbReference type="Proteomes" id="UP000018887">
    <property type="component" value="Segment"/>
</dbReference>
<dbReference type="KEGG" id="vg:18504845"/>
<accession>V9IQW2</accession>
<evidence type="ECO:0000256" key="1">
    <source>
        <dbReference type="SAM" id="MobiDB-lite"/>
    </source>
</evidence>
<organism evidence="2 3">
    <name type="scientific">Stenotrophomonas phage Smp131</name>
    <dbReference type="NCBI Taxonomy" id="1168563"/>
    <lineage>
        <taxon>Viruses</taxon>
        <taxon>Duplodnaviria</taxon>
        <taxon>Heunggongvirae</taxon>
        <taxon>Uroviricota</taxon>
        <taxon>Caudoviricetes</taxon>
        <taxon>Peduoviridae</taxon>
        <taxon>Simpcentumvirus</taxon>
        <taxon>Simpcentumvirus Smp131</taxon>
    </lineage>
</organism>